<dbReference type="AlphaFoldDB" id="A0AAE4BU78"/>
<name>A0AAE4BU78_9BACT</name>
<evidence type="ECO:0000313" key="1">
    <source>
        <dbReference type="EMBL" id="MDR6240760.1"/>
    </source>
</evidence>
<comment type="caution">
    <text evidence="1">The sequence shown here is derived from an EMBL/GenBank/DDBJ whole genome shotgun (WGS) entry which is preliminary data.</text>
</comment>
<evidence type="ECO:0000313" key="2">
    <source>
        <dbReference type="Proteomes" id="UP001185092"/>
    </source>
</evidence>
<reference evidence="1" key="1">
    <citation type="submission" date="2023-07" db="EMBL/GenBank/DDBJ databases">
        <title>Genomic Encyclopedia of Type Strains, Phase IV (KMG-IV): sequencing the most valuable type-strain genomes for metagenomic binning, comparative biology and taxonomic classification.</title>
        <authorList>
            <person name="Goeker M."/>
        </authorList>
    </citation>
    <scope>NUCLEOTIDE SEQUENCE</scope>
    <source>
        <strain evidence="1">DSM 26174</strain>
    </source>
</reference>
<sequence length="59" mass="6603">MWNFNHKIVVVRGSASVINTVVSGIEILRQIKDGRMAYLGTVRDDVPYVICRSALTLPE</sequence>
<protein>
    <submittedName>
        <fullName evidence="1">Uncharacterized protein</fullName>
    </submittedName>
</protein>
<gene>
    <name evidence="1" type="ORF">HNQ88_003836</name>
</gene>
<dbReference type="EMBL" id="JAVDQD010000005">
    <property type="protein sequence ID" value="MDR6240760.1"/>
    <property type="molecule type" value="Genomic_DNA"/>
</dbReference>
<keyword evidence="2" id="KW-1185">Reference proteome</keyword>
<accession>A0AAE4BU78</accession>
<proteinExistence type="predicted"/>
<organism evidence="1 2">
    <name type="scientific">Aureibacter tunicatorum</name>
    <dbReference type="NCBI Taxonomy" id="866807"/>
    <lineage>
        <taxon>Bacteria</taxon>
        <taxon>Pseudomonadati</taxon>
        <taxon>Bacteroidota</taxon>
        <taxon>Cytophagia</taxon>
        <taxon>Cytophagales</taxon>
        <taxon>Persicobacteraceae</taxon>
        <taxon>Aureibacter</taxon>
    </lineage>
</organism>
<dbReference type="Proteomes" id="UP001185092">
    <property type="component" value="Unassembled WGS sequence"/>
</dbReference>
<dbReference type="RefSeq" id="WP_309940966.1">
    <property type="nucleotide sequence ID" value="NZ_AP025306.1"/>
</dbReference>